<evidence type="ECO:0000313" key="4">
    <source>
        <dbReference type="EMBL" id="NYE73229.1"/>
    </source>
</evidence>
<feature type="region of interest" description="Disordered" evidence="1">
    <location>
        <begin position="19"/>
        <end position="40"/>
    </location>
</feature>
<keyword evidence="2" id="KW-0812">Transmembrane</keyword>
<evidence type="ECO:0000256" key="1">
    <source>
        <dbReference type="SAM" id="MobiDB-lite"/>
    </source>
</evidence>
<feature type="compositionally biased region" description="Basic and acidic residues" evidence="1">
    <location>
        <begin position="19"/>
        <end position="28"/>
    </location>
</feature>
<keyword evidence="2" id="KW-1133">Transmembrane helix</keyword>
<comment type="caution">
    <text evidence="4">The sequence shown here is derived from an EMBL/GenBank/DDBJ whole genome shotgun (WGS) entry which is preliminary data.</text>
</comment>
<dbReference type="EMBL" id="JACCBU010000001">
    <property type="protein sequence ID" value="NYE73229.1"/>
    <property type="molecule type" value="Genomic_DNA"/>
</dbReference>
<accession>A0A7Y9LAV8</accession>
<dbReference type="RefSeq" id="WP_179754567.1">
    <property type="nucleotide sequence ID" value="NZ_JACCBU010000001.1"/>
</dbReference>
<gene>
    <name evidence="4" type="ORF">BKA15_004558</name>
</gene>
<evidence type="ECO:0000256" key="2">
    <source>
        <dbReference type="SAM" id="Phobius"/>
    </source>
</evidence>
<sequence length="274" mass="28759">MTATPGWYPDPAGTPNRFRYWDGTRWSDDTAGSPGDPPTRRRAPLLMIIGAVAAGLVLIIVAVLVIRSGTGGALGTGGPAEQPTGTPSVDCPPADSAPPTAEPRVGADGRVRGGPLSYPALGRPWTGPTTEDRVPFGRDLVGQWVTADRNTRTGHIWASMVLVGELNSGDGFLGPERAALLMAECITGTLYGDDRIDTTIKISKPTKVDGHDAWLLEARLAYDIAGLKTKGETMIIVIVDAGSSTGLFYAGLPDSGPQYVEPARKVLSQLKIGS</sequence>
<protein>
    <recommendedName>
        <fullName evidence="3">DUF2510 domain-containing protein</fullName>
    </recommendedName>
</protein>
<dbReference type="InterPro" id="IPR018929">
    <property type="entry name" value="DUF2510"/>
</dbReference>
<feature type="domain" description="DUF2510" evidence="3">
    <location>
        <begin position="5"/>
        <end position="38"/>
    </location>
</feature>
<keyword evidence="2" id="KW-0472">Membrane</keyword>
<proteinExistence type="predicted"/>
<dbReference type="Pfam" id="PF10708">
    <property type="entry name" value="DUF2510"/>
    <property type="match status" value="1"/>
</dbReference>
<organism evidence="4 5">
    <name type="scientific">Microlunatus parietis</name>
    <dbReference type="NCBI Taxonomy" id="682979"/>
    <lineage>
        <taxon>Bacteria</taxon>
        <taxon>Bacillati</taxon>
        <taxon>Actinomycetota</taxon>
        <taxon>Actinomycetes</taxon>
        <taxon>Propionibacteriales</taxon>
        <taxon>Propionibacteriaceae</taxon>
        <taxon>Microlunatus</taxon>
    </lineage>
</organism>
<feature type="transmembrane region" description="Helical" evidence="2">
    <location>
        <begin position="45"/>
        <end position="66"/>
    </location>
</feature>
<feature type="region of interest" description="Disordered" evidence="1">
    <location>
        <begin position="75"/>
        <end position="134"/>
    </location>
</feature>
<dbReference type="Proteomes" id="UP000569914">
    <property type="component" value="Unassembled WGS sequence"/>
</dbReference>
<reference evidence="4 5" key="1">
    <citation type="submission" date="2020-07" db="EMBL/GenBank/DDBJ databases">
        <title>Sequencing the genomes of 1000 actinobacteria strains.</title>
        <authorList>
            <person name="Klenk H.-P."/>
        </authorList>
    </citation>
    <scope>NUCLEOTIDE SEQUENCE [LARGE SCALE GENOMIC DNA]</scope>
    <source>
        <strain evidence="4 5">DSM 22083</strain>
    </source>
</reference>
<name>A0A7Y9LAV8_9ACTN</name>
<evidence type="ECO:0000313" key="5">
    <source>
        <dbReference type="Proteomes" id="UP000569914"/>
    </source>
</evidence>
<keyword evidence="5" id="KW-1185">Reference proteome</keyword>
<dbReference type="AlphaFoldDB" id="A0A7Y9LAV8"/>
<evidence type="ECO:0000259" key="3">
    <source>
        <dbReference type="Pfam" id="PF10708"/>
    </source>
</evidence>